<name>A0A438GXU4_VITVI</name>
<protein>
    <submittedName>
        <fullName evidence="1">Uncharacterized protein</fullName>
    </submittedName>
</protein>
<dbReference type="Proteomes" id="UP000288805">
    <property type="component" value="Unassembled WGS sequence"/>
</dbReference>
<comment type="caution">
    <text evidence="1">The sequence shown here is derived from an EMBL/GenBank/DDBJ whole genome shotgun (WGS) entry which is preliminary data.</text>
</comment>
<organism evidence="1 2">
    <name type="scientific">Vitis vinifera</name>
    <name type="common">Grape</name>
    <dbReference type="NCBI Taxonomy" id="29760"/>
    <lineage>
        <taxon>Eukaryota</taxon>
        <taxon>Viridiplantae</taxon>
        <taxon>Streptophyta</taxon>
        <taxon>Embryophyta</taxon>
        <taxon>Tracheophyta</taxon>
        <taxon>Spermatophyta</taxon>
        <taxon>Magnoliopsida</taxon>
        <taxon>eudicotyledons</taxon>
        <taxon>Gunneridae</taxon>
        <taxon>Pentapetalae</taxon>
        <taxon>rosids</taxon>
        <taxon>Vitales</taxon>
        <taxon>Vitaceae</taxon>
        <taxon>Viteae</taxon>
        <taxon>Vitis</taxon>
    </lineage>
</organism>
<dbReference type="AlphaFoldDB" id="A0A438GXU4"/>
<gene>
    <name evidence="1" type="ORF">CK203_036895</name>
</gene>
<evidence type="ECO:0000313" key="1">
    <source>
        <dbReference type="EMBL" id="RVW77032.1"/>
    </source>
</evidence>
<accession>A0A438GXU4</accession>
<reference evidence="1 2" key="1">
    <citation type="journal article" date="2018" name="PLoS Genet.">
        <title>Population sequencing reveals clonal diversity and ancestral inbreeding in the grapevine cultivar Chardonnay.</title>
        <authorList>
            <person name="Roach M.J."/>
            <person name="Johnson D.L."/>
            <person name="Bohlmann J."/>
            <person name="van Vuuren H.J."/>
            <person name="Jones S.J."/>
            <person name="Pretorius I.S."/>
            <person name="Schmidt S.A."/>
            <person name="Borneman A.R."/>
        </authorList>
    </citation>
    <scope>NUCLEOTIDE SEQUENCE [LARGE SCALE GENOMIC DNA]</scope>
    <source>
        <strain evidence="2">cv. Chardonnay</strain>
        <tissue evidence="1">Leaf</tissue>
    </source>
</reference>
<evidence type="ECO:0000313" key="2">
    <source>
        <dbReference type="Proteomes" id="UP000288805"/>
    </source>
</evidence>
<sequence length="128" mass="14411">MEALGCLRKDREGGYLSDFKVNSKVDESFKVISSLKINLSKSKFFLVGKVENLNELAFVLDAKESEDEVGTDSKGFPLGWNEFKEKASFSEVAIVCSDKKNGELGVRCFASLNKALLSKWIWRYATER</sequence>
<proteinExistence type="predicted"/>
<dbReference type="EMBL" id="QGNW01000319">
    <property type="protein sequence ID" value="RVW77032.1"/>
    <property type="molecule type" value="Genomic_DNA"/>
</dbReference>